<dbReference type="Pfam" id="PF00582">
    <property type="entry name" value="Usp"/>
    <property type="match status" value="2"/>
</dbReference>
<dbReference type="InterPro" id="IPR014729">
    <property type="entry name" value="Rossmann-like_a/b/a_fold"/>
</dbReference>
<reference evidence="4" key="2">
    <citation type="submission" date="2011-03" db="EMBL/GenBank/DDBJ databases">
        <title>The complete genome of Desulfobacca acetoxidans DSM 11109.</title>
        <authorList>
            <consortium name="US DOE Joint Genome Institute (JGI-PGF)"/>
            <person name="Lucas S."/>
            <person name="Copeland A."/>
            <person name="Lapidus A."/>
            <person name="Bruce D."/>
            <person name="Goodwin L."/>
            <person name="Pitluck S."/>
            <person name="Peters L."/>
            <person name="Kyrpides N."/>
            <person name="Mavromatis K."/>
            <person name="Ivanova N."/>
            <person name="Ovchinnikova G."/>
            <person name="Teshima H."/>
            <person name="Detter J.C."/>
            <person name="Han C."/>
            <person name="Land M."/>
            <person name="Hauser L."/>
            <person name="Markowitz V."/>
            <person name="Cheng J.-F."/>
            <person name="Hugenholtz P."/>
            <person name="Woyke T."/>
            <person name="Wu D."/>
            <person name="Spring S."/>
            <person name="Schueler E."/>
            <person name="Brambilla E."/>
            <person name="Klenk H.-P."/>
            <person name="Eisen J.A."/>
        </authorList>
    </citation>
    <scope>NUCLEOTIDE SEQUENCE [LARGE SCALE GENOMIC DNA]</scope>
    <source>
        <strain evidence="4">ATCC 700848 / DSM 11109 / ASRB2</strain>
    </source>
</reference>
<feature type="domain" description="UspA" evidence="2">
    <location>
        <begin position="145"/>
        <end position="279"/>
    </location>
</feature>
<dbReference type="PRINTS" id="PR01438">
    <property type="entry name" value="UNVRSLSTRESS"/>
</dbReference>
<dbReference type="Gene3D" id="3.40.50.620">
    <property type="entry name" value="HUPs"/>
    <property type="match status" value="2"/>
</dbReference>
<dbReference type="PANTHER" id="PTHR46268:SF6">
    <property type="entry name" value="UNIVERSAL STRESS PROTEIN UP12"/>
    <property type="match status" value="1"/>
</dbReference>
<dbReference type="KEGG" id="dao:Desac_1220"/>
<accession>F2NHG5</accession>
<proteinExistence type="inferred from homology"/>
<organism evidence="3 4">
    <name type="scientific">Desulfobacca acetoxidans (strain ATCC 700848 / DSM 11109 / ASRB2)</name>
    <dbReference type="NCBI Taxonomy" id="880072"/>
    <lineage>
        <taxon>Bacteria</taxon>
        <taxon>Pseudomonadati</taxon>
        <taxon>Thermodesulfobacteriota</taxon>
        <taxon>Desulfobaccia</taxon>
        <taxon>Desulfobaccales</taxon>
        <taxon>Desulfobaccaceae</taxon>
        <taxon>Desulfobacca</taxon>
    </lineage>
</organism>
<gene>
    <name evidence="3" type="ordered locus">Desac_1220</name>
</gene>
<evidence type="ECO:0000259" key="2">
    <source>
        <dbReference type="Pfam" id="PF00582"/>
    </source>
</evidence>
<keyword evidence="4" id="KW-1185">Reference proteome</keyword>
<evidence type="ECO:0000313" key="3">
    <source>
        <dbReference type="EMBL" id="AEB09081.1"/>
    </source>
</evidence>
<dbReference type="SUPFAM" id="SSF52402">
    <property type="entry name" value="Adenine nucleotide alpha hydrolases-like"/>
    <property type="match status" value="2"/>
</dbReference>
<comment type="similarity">
    <text evidence="1">Belongs to the universal stress protein A family.</text>
</comment>
<reference evidence="3 4" key="1">
    <citation type="journal article" date="2011" name="Stand. Genomic Sci.">
        <title>Complete genome sequence of the acetate-degrading sulfate reducer Desulfobacca acetoxidans type strain (ASRB2).</title>
        <authorList>
            <person name="Goker M."/>
            <person name="Teshima H."/>
            <person name="Lapidus A."/>
            <person name="Nolan M."/>
            <person name="Lucas S."/>
            <person name="Hammon N."/>
            <person name="Deshpande S."/>
            <person name="Cheng J.F."/>
            <person name="Tapia R."/>
            <person name="Han C."/>
            <person name="Goodwin L."/>
            <person name="Pitluck S."/>
            <person name="Huntemann M."/>
            <person name="Liolios K."/>
            <person name="Ivanova N."/>
            <person name="Pagani I."/>
            <person name="Mavromatis K."/>
            <person name="Ovchinikova G."/>
            <person name="Pati A."/>
            <person name="Chen A."/>
            <person name="Palaniappan K."/>
            <person name="Land M."/>
            <person name="Hauser L."/>
            <person name="Brambilla E.M."/>
            <person name="Rohde M."/>
            <person name="Spring S."/>
            <person name="Detter J.C."/>
            <person name="Woyke T."/>
            <person name="Bristow J."/>
            <person name="Eisen J.A."/>
            <person name="Markowitz V."/>
            <person name="Hugenholtz P."/>
            <person name="Kyrpides N.C."/>
            <person name="Klenk H.P."/>
        </authorList>
    </citation>
    <scope>NUCLEOTIDE SEQUENCE [LARGE SCALE GENOMIC DNA]</scope>
    <source>
        <strain evidence="4">ATCC 700848 / DSM 11109 / ASRB2</strain>
    </source>
</reference>
<dbReference type="RefSeq" id="WP_013706193.1">
    <property type="nucleotide sequence ID" value="NC_015388.1"/>
</dbReference>
<dbReference type="InterPro" id="IPR006015">
    <property type="entry name" value="Universal_stress_UspA"/>
</dbReference>
<dbReference type="HOGENOM" id="CLU_049301_2_1_7"/>
<evidence type="ECO:0000256" key="1">
    <source>
        <dbReference type="ARBA" id="ARBA00008791"/>
    </source>
</evidence>
<dbReference type="CDD" id="cd00293">
    <property type="entry name" value="USP-like"/>
    <property type="match status" value="2"/>
</dbReference>
<sequence length="280" mass="30217">MAKYKKILVPVDGAASSLHALQETFKLTQNGISVISVVPPYHGDLRFAGVGEIEKLMRAPCDQAASLALDLAAEAGVEISVACPVGEPHEVIADIAASEDFDLVVMGLREDQGIIRFFMSGPTAKVIGYSTKDVLVIPEHASLNWKKILLAVDGSEASVKIVDRALDLAKSYNSELLILSALDLPFQLYGDVNLKDNLMRGVKGYLSEVKTEAEAMGIATREFLRVSKAPKAIVDLGREEQVNLIIMGSHGRTGLKRLFMGSVTEQVMTQAPCPLLIVKT</sequence>
<dbReference type="EMBL" id="CP002629">
    <property type="protein sequence ID" value="AEB09081.1"/>
    <property type="molecule type" value="Genomic_DNA"/>
</dbReference>
<evidence type="ECO:0000313" key="4">
    <source>
        <dbReference type="Proteomes" id="UP000000483"/>
    </source>
</evidence>
<feature type="domain" description="UspA" evidence="2">
    <location>
        <begin position="4"/>
        <end position="138"/>
    </location>
</feature>
<dbReference type="OrthoDB" id="9784123at2"/>
<dbReference type="PANTHER" id="PTHR46268">
    <property type="entry name" value="STRESS RESPONSE PROTEIN NHAX"/>
    <property type="match status" value="1"/>
</dbReference>
<dbReference type="STRING" id="880072.Desac_1220"/>
<dbReference type="AlphaFoldDB" id="F2NHG5"/>
<name>F2NHG5_DESAR</name>
<dbReference type="InterPro" id="IPR006016">
    <property type="entry name" value="UspA"/>
</dbReference>
<dbReference type="Proteomes" id="UP000000483">
    <property type="component" value="Chromosome"/>
</dbReference>
<dbReference type="eggNOG" id="COG0589">
    <property type="taxonomic scope" value="Bacteria"/>
</dbReference>
<protein>
    <submittedName>
        <fullName evidence="3">UspA domain-containing protein</fullName>
    </submittedName>
</protein>